<dbReference type="Proteomes" id="UP000245884">
    <property type="component" value="Unassembled WGS sequence"/>
</dbReference>
<feature type="transmembrane region" description="Helical" evidence="2">
    <location>
        <begin position="119"/>
        <end position="138"/>
    </location>
</feature>
<feature type="transmembrane region" description="Helical" evidence="2">
    <location>
        <begin position="91"/>
        <end position="113"/>
    </location>
</feature>
<dbReference type="OrthoDB" id="5597489at2759"/>
<feature type="compositionally biased region" description="Basic and acidic residues" evidence="1">
    <location>
        <begin position="13"/>
        <end position="23"/>
    </location>
</feature>
<reference evidence="4 5" key="1">
    <citation type="journal article" date="2018" name="Mol. Biol. Evol.">
        <title>Broad Genomic Sampling Reveals a Smut Pathogenic Ancestry of the Fungal Clade Ustilaginomycotina.</title>
        <authorList>
            <person name="Kijpornyongpan T."/>
            <person name="Mondo S.J."/>
            <person name="Barry K."/>
            <person name="Sandor L."/>
            <person name="Lee J."/>
            <person name="Lipzen A."/>
            <person name="Pangilinan J."/>
            <person name="LaButti K."/>
            <person name="Hainaut M."/>
            <person name="Henrissat B."/>
            <person name="Grigoriev I.V."/>
            <person name="Spatafora J.W."/>
            <person name="Aime M.C."/>
        </authorList>
    </citation>
    <scope>NUCLEOTIDE SEQUENCE [LARGE SCALE GENOMIC DNA]</scope>
    <source>
        <strain evidence="4 5">MCA 5214</strain>
    </source>
</reference>
<feature type="domain" description="DUF7719" evidence="3">
    <location>
        <begin position="152"/>
        <end position="216"/>
    </location>
</feature>
<dbReference type="GeneID" id="37027695"/>
<evidence type="ECO:0000256" key="1">
    <source>
        <dbReference type="SAM" id="MobiDB-lite"/>
    </source>
</evidence>
<dbReference type="InterPro" id="IPR056136">
    <property type="entry name" value="DUF7719"/>
</dbReference>
<accession>A0A316UX30</accession>
<dbReference type="STRING" id="1569628.A0A316UX30"/>
<evidence type="ECO:0000313" key="5">
    <source>
        <dbReference type="Proteomes" id="UP000245884"/>
    </source>
</evidence>
<proteinExistence type="predicted"/>
<name>A0A316UX30_9BASI</name>
<organism evidence="4 5">
    <name type="scientific">Jaminaea rosea</name>
    <dbReference type="NCBI Taxonomy" id="1569628"/>
    <lineage>
        <taxon>Eukaryota</taxon>
        <taxon>Fungi</taxon>
        <taxon>Dikarya</taxon>
        <taxon>Basidiomycota</taxon>
        <taxon>Ustilaginomycotina</taxon>
        <taxon>Exobasidiomycetes</taxon>
        <taxon>Microstromatales</taxon>
        <taxon>Microstromatales incertae sedis</taxon>
        <taxon>Jaminaea</taxon>
    </lineage>
</organism>
<dbReference type="PANTHER" id="PTHR37846">
    <property type="entry name" value="YALI0B21296P"/>
    <property type="match status" value="1"/>
</dbReference>
<dbReference type="EMBL" id="KZ819665">
    <property type="protein sequence ID" value="PWN28473.1"/>
    <property type="molecule type" value="Genomic_DNA"/>
</dbReference>
<dbReference type="AlphaFoldDB" id="A0A316UX30"/>
<evidence type="ECO:0000256" key="2">
    <source>
        <dbReference type="SAM" id="Phobius"/>
    </source>
</evidence>
<keyword evidence="2" id="KW-0812">Transmembrane</keyword>
<evidence type="ECO:0000313" key="4">
    <source>
        <dbReference type="EMBL" id="PWN28473.1"/>
    </source>
</evidence>
<sequence>MVTQQEIRSGRRSKNEAQVEDHSTTGASRMIVEDDEHTGSSSSEDDYGGSDDEASYMVDGERLDLQATAESLMAQQKEDGMSPQVEGVLDLLIWGIPFSALFVLLDIMIQQQYAMHPTLLIEIGRMMGTIPILMAILWFTTIRPFARSRVLQLLFFSTAVTCGCSFVWTYHESPFQVVMRRTPPLGCLWIYSIVKLDLLPCVTSLAIVALFIWQHNLPIIYDRI</sequence>
<dbReference type="RefSeq" id="XP_025363085.1">
    <property type="nucleotide sequence ID" value="XM_025505872.1"/>
</dbReference>
<keyword evidence="5" id="KW-1185">Reference proteome</keyword>
<dbReference type="PANTHER" id="PTHR37846:SF1">
    <property type="entry name" value="DEACETYLASE-LIKE PROTEIN"/>
    <property type="match status" value="1"/>
</dbReference>
<feature type="region of interest" description="Disordered" evidence="1">
    <location>
        <begin position="1"/>
        <end position="53"/>
    </location>
</feature>
<protein>
    <recommendedName>
        <fullName evidence="3">DUF7719 domain-containing protein</fullName>
    </recommendedName>
</protein>
<gene>
    <name evidence="4" type="ORF">BDZ90DRAFT_231459</name>
</gene>
<keyword evidence="2" id="KW-1133">Transmembrane helix</keyword>
<dbReference type="Pfam" id="PF24841">
    <property type="entry name" value="DUF7719"/>
    <property type="match status" value="1"/>
</dbReference>
<keyword evidence="2" id="KW-0472">Membrane</keyword>
<feature type="transmembrane region" description="Helical" evidence="2">
    <location>
        <begin position="150"/>
        <end position="168"/>
    </location>
</feature>
<evidence type="ECO:0000259" key="3">
    <source>
        <dbReference type="Pfam" id="PF24841"/>
    </source>
</evidence>
<feature type="transmembrane region" description="Helical" evidence="2">
    <location>
        <begin position="188"/>
        <end position="213"/>
    </location>
</feature>
<feature type="compositionally biased region" description="Acidic residues" evidence="1">
    <location>
        <begin position="43"/>
        <end position="53"/>
    </location>
</feature>